<dbReference type="InterPro" id="IPR013780">
    <property type="entry name" value="Glyco_hydro_b"/>
</dbReference>
<dbReference type="EC" id="3.2.1.22" evidence="6"/>
<keyword evidence="2 7" id="KW-0732">Signal</keyword>
<reference evidence="9 10" key="1">
    <citation type="submission" date="2019-04" db="EMBL/GenBank/DDBJ databases">
        <authorList>
            <person name="Van Vliet M D."/>
        </authorList>
    </citation>
    <scope>NUCLEOTIDE SEQUENCE [LARGE SCALE GENOMIC DNA]</scope>
    <source>
        <strain evidence="9 10">F1</strain>
    </source>
</reference>
<keyword evidence="3 6" id="KW-0378">Hydrolase</keyword>
<proteinExistence type="inferred from homology"/>
<dbReference type="InterPro" id="IPR017853">
    <property type="entry name" value="GH"/>
</dbReference>
<evidence type="ECO:0000313" key="9">
    <source>
        <dbReference type="EMBL" id="VGO12369.1"/>
    </source>
</evidence>
<dbReference type="FunFam" id="2.60.40.1180:FF:000008">
    <property type="entry name" value="Alpha-galactosidase"/>
    <property type="match status" value="1"/>
</dbReference>
<organism evidence="9 10">
    <name type="scientific">Pontiella desulfatans</name>
    <dbReference type="NCBI Taxonomy" id="2750659"/>
    <lineage>
        <taxon>Bacteria</taxon>
        <taxon>Pseudomonadati</taxon>
        <taxon>Kiritimatiellota</taxon>
        <taxon>Kiritimatiellia</taxon>
        <taxon>Kiritimatiellales</taxon>
        <taxon>Pontiellaceae</taxon>
        <taxon>Pontiella</taxon>
    </lineage>
</organism>
<evidence type="ECO:0000256" key="5">
    <source>
        <dbReference type="ARBA" id="ARBA00023295"/>
    </source>
</evidence>
<evidence type="ECO:0000259" key="8">
    <source>
        <dbReference type="Pfam" id="PF17801"/>
    </source>
</evidence>
<dbReference type="SUPFAM" id="SSF51011">
    <property type="entry name" value="Glycosyl hydrolase domain"/>
    <property type="match status" value="1"/>
</dbReference>
<dbReference type="Gene3D" id="3.20.20.70">
    <property type="entry name" value="Aldolase class I"/>
    <property type="match status" value="1"/>
</dbReference>
<evidence type="ECO:0000256" key="1">
    <source>
        <dbReference type="ARBA" id="ARBA00009743"/>
    </source>
</evidence>
<dbReference type="Proteomes" id="UP000366872">
    <property type="component" value="Unassembled WGS sequence"/>
</dbReference>
<accession>A0A6C2TXQ8</accession>
<dbReference type="AlphaFoldDB" id="A0A6C2TXQ8"/>
<dbReference type="Pfam" id="PF16499">
    <property type="entry name" value="Melibiase_2"/>
    <property type="match status" value="1"/>
</dbReference>
<sequence length="409" mass="45858">MHRTLSLLVGSCLLASLLQATDAAGGETPPMGWNSYNKFGLGVHGFLVRETVDGAKRYKLDEAGYKYIVMDDGWPERELAADGRLVPDPNRFPEGIKPLTDYVKSQGFELGIYSSPNKRTCGDWPGSLGNEELHAQQFAEWGVKFVKYDYCPTRNDEQETGREEIIRRYRVFTEALNKVDPEMVHAICEKGWAGSLSRRQRKATNGTVTAEQRHAAFAWAPELGTMWRTTGDIKANWKRIMQILDMQEGLEELAGPGAFNNPDMLEVGNGNLTRAENRAHFSLWCILNSPLILGNDLRNIPDDVVEIITNKEVIALNQDVLCKQGKIGYSRDGVQVWVKPLKNGDTGVLILNRNDEPVDFTFNFADASLEVNAYIVRDLWAKKTLGTINQSLKLEIASHDVKVYRLGIP</sequence>
<dbReference type="SUPFAM" id="SSF51445">
    <property type="entry name" value="(Trans)glycosidases"/>
    <property type="match status" value="1"/>
</dbReference>
<feature type="signal peptide" evidence="7">
    <location>
        <begin position="1"/>
        <end position="20"/>
    </location>
</feature>
<comment type="catalytic activity">
    <reaction evidence="6">
        <text>Hydrolysis of terminal, non-reducing alpha-D-galactose residues in alpha-D-galactosides, including galactose oligosaccharides, galactomannans and galactolipids.</text>
        <dbReference type="EC" id="3.2.1.22"/>
    </reaction>
</comment>
<dbReference type="PRINTS" id="PR00740">
    <property type="entry name" value="GLHYDRLASE27"/>
</dbReference>
<dbReference type="EMBL" id="CAAHFG010000001">
    <property type="protein sequence ID" value="VGO12369.1"/>
    <property type="molecule type" value="Genomic_DNA"/>
</dbReference>
<dbReference type="InterPro" id="IPR002241">
    <property type="entry name" value="Glyco_hydro_27"/>
</dbReference>
<keyword evidence="5 6" id="KW-0326">Glycosidase</keyword>
<name>A0A6C2TXQ8_PONDE</name>
<dbReference type="PANTHER" id="PTHR11452:SF75">
    <property type="entry name" value="ALPHA-GALACTOSIDASE MEL1"/>
    <property type="match status" value="1"/>
</dbReference>
<evidence type="ECO:0000256" key="3">
    <source>
        <dbReference type="ARBA" id="ARBA00022801"/>
    </source>
</evidence>
<dbReference type="GO" id="GO:0004557">
    <property type="term" value="F:alpha-galactosidase activity"/>
    <property type="evidence" value="ECO:0007669"/>
    <property type="project" value="UniProtKB-EC"/>
</dbReference>
<feature type="domain" description="Alpha galactosidase C-terminal" evidence="8">
    <location>
        <begin position="332"/>
        <end position="406"/>
    </location>
</feature>
<evidence type="ECO:0000256" key="2">
    <source>
        <dbReference type="ARBA" id="ARBA00022729"/>
    </source>
</evidence>
<dbReference type="InterPro" id="IPR041233">
    <property type="entry name" value="Melibiase_C"/>
</dbReference>
<evidence type="ECO:0000256" key="7">
    <source>
        <dbReference type="SAM" id="SignalP"/>
    </source>
</evidence>
<dbReference type="CDD" id="cd14792">
    <property type="entry name" value="GH27"/>
    <property type="match status" value="1"/>
</dbReference>
<dbReference type="Pfam" id="PF17801">
    <property type="entry name" value="Melibiase_C"/>
    <property type="match status" value="1"/>
</dbReference>
<feature type="chain" id="PRO_5025574877" description="Alpha-galactosidase" evidence="7">
    <location>
        <begin position="21"/>
        <end position="409"/>
    </location>
</feature>
<dbReference type="InterPro" id="IPR013785">
    <property type="entry name" value="Aldolase_TIM"/>
</dbReference>
<evidence type="ECO:0000313" key="10">
    <source>
        <dbReference type="Proteomes" id="UP000366872"/>
    </source>
</evidence>
<protein>
    <recommendedName>
        <fullName evidence="6">Alpha-galactosidase</fullName>
        <ecNumber evidence="6">3.2.1.22</ecNumber>
    </recommendedName>
    <alternativeName>
        <fullName evidence="6">Melibiase</fullName>
    </alternativeName>
</protein>
<keyword evidence="4 6" id="KW-1015">Disulfide bond</keyword>
<keyword evidence="10" id="KW-1185">Reference proteome</keyword>
<comment type="similarity">
    <text evidence="1 6">Belongs to the glycosyl hydrolase 27 family.</text>
</comment>
<gene>
    <name evidence="9" type="primary">agaA_1</name>
    <name evidence="9" type="ORF">PDESU_00921</name>
</gene>
<dbReference type="Gene3D" id="2.60.40.1180">
    <property type="entry name" value="Golgi alpha-mannosidase II"/>
    <property type="match status" value="1"/>
</dbReference>
<evidence type="ECO:0000256" key="6">
    <source>
        <dbReference type="RuleBase" id="RU361168"/>
    </source>
</evidence>
<evidence type="ECO:0000256" key="4">
    <source>
        <dbReference type="ARBA" id="ARBA00023157"/>
    </source>
</evidence>
<dbReference type="GO" id="GO:0005975">
    <property type="term" value="P:carbohydrate metabolic process"/>
    <property type="evidence" value="ECO:0007669"/>
    <property type="project" value="InterPro"/>
</dbReference>
<dbReference type="PANTHER" id="PTHR11452">
    <property type="entry name" value="ALPHA-GALACTOSIDASE/ALPHA-N-ACETYLGALACTOSAMINIDASE"/>
    <property type="match status" value="1"/>
</dbReference>